<keyword evidence="7" id="KW-0804">Transcription</keyword>
<comment type="caution">
    <text evidence="9">The sequence shown here is derived from an EMBL/GenBank/DDBJ whole genome shotgun (WGS) entry which is preliminary data.</text>
</comment>
<dbReference type="InterPro" id="IPR036194">
    <property type="entry name" value="FlhD_sf"/>
</dbReference>
<gene>
    <name evidence="9" type="ORF">HU722_22795</name>
</gene>
<dbReference type="InterPro" id="IPR023559">
    <property type="entry name" value="Flagellar_FlhD"/>
</dbReference>
<dbReference type="EMBL" id="JABWQF010000014">
    <property type="protein sequence ID" value="MBC3294354.1"/>
    <property type="molecule type" value="Genomic_DNA"/>
</dbReference>
<evidence type="ECO:0000256" key="7">
    <source>
        <dbReference type="ARBA" id="ARBA00023163"/>
    </source>
</evidence>
<dbReference type="Gene3D" id="1.10.4000.10">
    <property type="entry name" value="Flagellar transcriptional activator FlhD"/>
    <property type="match status" value="1"/>
</dbReference>
<keyword evidence="4" id="KW-0238">DNA-binding</keyword>
<evidence type="ECO:0000256" key="4">
    <source>
        <dbReference type="ARBA" id="ARBA00023125"/>
    </source>
</evidence>
<keyword evidence="2" id="KW-1005">Bacterial flagellum biogenesis</keyword>
<keyword evidence="9" id="KW-0966">Cell projection</keyword>
<evidence type="ECO:0000313" key="9">
    <source>
        <dbReference type="EMBL" id="MBC3294354.1"/>
    </source>
</evidence>
<dbReference type="GO" id="GO:0045893">
    <property type="term" value="P:positive regulation of DNA-templated transcription"/>
    <property type="evidence" value="ECO:0007669"/>
    <property type="project" value="InterPro"/>
</dbReference>
<evidence type="ECO:0000256" key="8">
    <source>
        <dbReference type="ARBA" id="ARBA00025431"/>
    </source>
</evidence>
<evidence type="ECO:0000256" key="6">
    <source>
        <dbReference type="ARBA" id="ARBA00023159"/>
    </source>
</evidence>
<organism evidence="9">
    <name type="scientific">Pseudomonas tritici</name>
    <dbReference type="NCBI Taxonomy" id="2745518"/>
    <lineage>
        <taxon>Bacteria</taxon>
        <taxon>Pseudomonadati</taxon>
        <taxon>Pseudomonadota</taxon>
        <taxon>Gammaproteobacteria</taxon>
        <taxon>Pseudomonadales</taxon>
        <taxon>Pseudomonadaceae</taxon>
        <taxon>Pseudomonas</taxon>
    </lineage>
</organism>
<dbReference type="AlphaFoldDB" id="A0A8H9YTW4"/>
<protein>
    <submittedName>
        <fullName evidence="9">Flagellar transcriptional regulator FlhD</fullName>
    </submittedName>
</protein>
<evidence type="ECO:0000256" key="2">
    <source>
        <dbReference type="ARBA" id="ARBA00022795"/>
    </source>
</evidence>
<accession>A0A8H9YTW4</accession>
<dbReference type="GO" id="GO:0044780">
    <property type="term" value="P:bacterial-type flagellum assembly"/>
    <property type="evidence" value="ECO:0007669"/>
    <property type="project" value="InterPro"/>
</dbReference>
<keyword evidence="6" id="KW-0010">Activator</keyword>
<evidence type="ECO:0000256" key="3">
    <source>
        <dbReference type="ARBA" id="ARBA00023015"/>
    </source>
</evidence>
<keyword evidence="3" id="KW-0805">Transcription regulation</keyword>
<proteinExistence type="predicted"/>
<keyword evidence="5" id="KW-1015">Disulfide bond</keyword>
<keyword evidence="1" id="KW-0963">Cytoplasm</keyword>
<evidence type="ECO:0000256" key="5">
    <source>
        <dbReference type="ARBA" id="ARBA00023157"/>
    </source>
</evidence>
<dbReference type="SUPFAM" id="SSF63592">
    <property type="entry name" value="Flagellar transcriptional activator FlhD"/>
    <property type="match status" value="1"/>
</dbReference>
<dbReference type="Pfam" id="PF05247">
    <property type="entry name" value="FlhD"/>
    <property type="match status" value="1"/>
</dbReference>
<comment type="function">
    <text evidence="8">Functions in complex with FlhC as a master transcriptional regulator that regulates transcription of several flagellar and non-flagellar operons by binding to their promoter region. Activates expression of class 2 flagellar genes, including fliA, which is a flagellum-specific sigma factor that turns on the class 3 genes. Also regulates genes whose products function in a variety of physiological pathways.</text>
</comment>
<keyword evidence="9" id="KW-0282">Flagellum</keyword>
<dbReference type="GO" id="GO:0003677">
    <property type="term" value="F:DNA binding"/>
    <property type="evidence" value="ECO:0007669"/>
    <property type="project" value="UniProtKB-KW"/>
</dbReference>
<evidence type="ECO:0000256" key="1">
    <source>
        <dbReference type="ARBA" id="ARBA00022490"/>
    </source>
</evidence>
<sequence>MQSFSDCLQEIHYLNLSYLLLIQRISTFNEPNIDADINEELVKVLQSLPLSKLVSLAETSQLLITLKPGIIKQQLDDGKVTHTQ</sequence>
<keyword evidence="9" id="KW-0969">Cilium</keyword>
<name>A0A8H9YTW4_9PSED</name>
<reference evidence="9" key="1">
    <citation type="journal article" date="2020" name="Microorganisms">
        <title>Reliable Identification of Environmental Pseudomonas Isolates Using the rpoD Gene.</title>
        <authorList>
            <consortium name="The Broad Institute Genome Sequencing Platform"/>
            <person name="Girard L."/>
            <person name="Lood C."/>
            <person name="Rokni-Zadeh H."/>
            <person name="van Noort V."/>
            <person name="Lavigne R."/>
            <person name="De Mot R."/>
        </authorList>
    </citation>
    <scope>NUCLEOTIDE SEQUENCE [LARGE SCALE GENOMIC DNA]</scope>
    <source>
        <strain evidence="9">SWRI145</strain>
    </source>
</reference>